<comment type="similarity">
    <text evidence="1">Belongs to the bacterial reverse transcriptase family.</text>
</comment>
<proteinExistence type="inferred from homology"/>
<dbReference type="EMBL" id="CABVHJ010000008">
    <property type="protein sequence ID" value="VVM94957.1"/>
    <property type="molecule type" value="Genomic_DNA"/>
</dbReference>
<dbReference type="InterPro" id="IPR013597">
    <property type="entry name" value="Mat_intron_G2"/>
</dbReference>
<feature type="domain" description="Reverse transcriptase" evidence="2">
    <location>
        <begin position="87"/>
        <end position="328"/>
    </location>
</feature>
<dbReference type="Pfam" id="PF00078">
    <property type="entry name" value="RVT_1"/>
    <property type="match status" value="1"/>
</dbReference>
<dbReference type="InterPro" id="IPR030931">
    <property type="entry name" value="Group_II_RT_mat"/>
</dbReference>
<evidence type="ECO:0000313" key="4">
    <source>
        <dbReference type="Proteomes" id="UP000327167"/>
    </source>
</evidence>
<sequence>MVRTMGLAPSLLTQVRNRVRKLQRALYVKAKTEPDFRFYSLWDKVYRIDVLVIAYQRCRANRGSHGVDGQRFEDIENTGPMEWLAQLREELKSGGYRPQPLRRVWIPKKNGKLRSLGIPCIRDRVVQMAVNLTLQAIFEADMQPSQYGFRPRRDAKEAVRQVHHYTARVGLRDVVDTDLRDYFNTIPHGPLMKCLARRISDGRVLRLIKQWLEVAVIELIDGKLRRTNEAKHTHRGSAQGSVISPLLANVYFRRFILAWEKFGYAKRLHAKIVNYADDMVICCRPGSGEQAMVLMSGLMARLGLSVNEEKTALVKLSEQSLDFLGYNLGRQYDCHGKAYIGTQPSKGAMKSIIGKIHDETAISMTWDAVEHRIAELNSILRGWAGYFDQGPVLKHYRILQRYTERRIRRWLVKKHKRRGRSGYRLYPDAFLYGKLGLHQLPTRMADVSSAKAYRSRTKAGCVSSARPV</sequence>
<reference evidence="3 4" key="1">
    <citation type="submission" date="2019-09" db="EMBL/GenBank/DDBJ databases">
        <authorList>
            <person name="Chandra G."/>
            <person name="Truman W A."/>
        </authorList>
    </citation>
    <scope>NUCLEOTIDE SEQUENCE [LARGE SCALE GENOMIC DNA]</scope>
    <source>
        <strain evidence="3">PS655</strain>
    </source>
</reference>
<evidence type="ECO:0000259" key="2">
    <source>
        <dbReference type="PROSITE" id="PS50878"/>
    </source>
</evidence>
<dbReference type="InterPro" id="IPR043502">
    <property type="entry name" value="DNA/RNA_pol_sf"/>
</dbReference>
<dbReference type="SUPFAM" id="SSF56672">
    <property type="entry name" value="DNA/RNA polymerases"/>
    <property type="match status" value="1"/>
</dbReference>
<organism evidence="3 4">
    <name type="scientific">Pseudomonas fluorescens</name>
    <dbReference type="NCBI Taxonomy" id="294"/>
    <lineage>
        <taxon>Bacteria</taxon>
        <taxon>Pseudomonadati</taxon>
        <taxon>Pseudomonadota</taxon>
        <taxon>Gammaproteobacteria</taxon>
        <taxon>Pseudomonadales</taxon>
        <taxon>Pseudomonadaceae</taxon>
        <taxon>Pseudomonas</taxon>
    </lineage>
</organism>
<gene>
    <name evidence="3" type="ORF">PS655_03016</name>
</gene>
<evidence type="ECO:0000256" key="1">
    <source>
        <dbReference type="ARBA" id="ARBA00034120"/>
    </source>
</evidence>
<protein>
    <recommendedName>
        <fullName evidence="2">Reverse transcriptase domain-containing protein</fullName>
    </recommendedName>
</protein>
<dbReference type="Pfam" id="PF08388">
    <property type="entry name" value="GIIM"/>
    <property type="match status" value="1"/>
</dbReference>
<dbReference type="Proteomes" id="UP000327167">
    <property type="component" value="Unassembled WGS sequence"/>
</dbReference>
<name>A0A5E6TRD3_PSEFL</name>
<dbReference type="InterPro" id="IPR000477">
    <property type="entry name" value="RT_dom"/>
</dbReference>
<evidence type="ECO:0000313" key="3">
    <source>
        <dbReference type="EMBL" id="VVM94957.1"/>
    </source>
</evidence>
<dbReference type="PANTHER" id="PTHR34047:SF8">
    <property type="entry name" value="PROTEIN YKFC"/>
    <property type="match status" value="1"/>
</dbReference>
<dbReference type="AlphaFoldDB" id="A0A5E6TRD3"/>
<accession>A0A5E6TRD3</accession>
<dbReference type="PANTHER" id="PTHR34047">
    <property type="entry name" value="NUCLEAR INTRON MATURASE 1, MITOCHONDRIAL-RELATED"/>
    <property type="match status" value="1"/>
</dbReference>
<dbReference type="NCBIfam" id="TIGR04416">
    <property type="entry name" value="group_II_RT_mat"/>
    <property type="match status" value="1"/>
</dbReference>
<dbReference type="InterPro" id="IPR051083">
    <property type="entry name" value="GrpII_Intron_Splice-Mob/Def"/>
</dbReference>
<dbReference type="CDD" id="cd01651">
    <property type="entry name" value="RT_G2_intron"/>
    <property type="match status" value="1"/>
</dbReference>
<dbReference type="PROSITE" id="PS50878">
    <property type="entry name" value="RT_POL"/>
    <property type="match status" value="1"/>
</dbReference>